<sequence length="301" mass="29623">MGSFPRIIGGIGAFVLAGITLGAAPSPAQAMPRLARAVTAVPCDPDALVTAIRTANGAGVGTLLLSPICVYNYVAAAAPGDALPIITGDITLVGGLNTTIRRDPTTPNAFRVLEVASGATLRVRRISIVGGSTTNFGGGILNAGTVVLDHTVLAGNQASNGGAFANYAGANATISHSVLNENSAGSVGGGAIINFGTLTMSNSILNKNTAPINGGGLNTQPNGVSHLIQSIVVNNTSGSLGGGTSNLGTTDLEGLVVTGNKGSGGGGIATGNADVSIRKSIVDNNVPDNCSPLNTIQGCVD</sequence>
<comment type="caution">
    <text evidence="1">The sequence shown here is derived from an EMBL/GenBank/DDBJ whole genome shotgun (WGS) entry which is preliminary data.</text>
</comment>
<keyword evidence="2" id="KW-1185">Reference proteome</keyword>
<evidence type="ECO:0000313" key="2">
    <source>
        <dbReference type="Proteomes" id="UP000622547"/>
    </source>
</evidence>
<dbReference type="AlphaFoldDB" id="A0A8J3U4C7"/>
<proteinExistence type="predicted"/>
<dbReference type="SUPFAM" id="SSF51126">
    <property type="entry name" value="Pectin lyase-like"/>
    <property type="match status" value="1"/>
</dbReference>
<organism evidence="1 2">
    <name type="scientific">Planotetraspora phitsanulokensis</name>
    <dbReference type="NCBI Taxonomy" id="575192"/>
    <lineage>
        <taxon>Bacteria</taxon>
        <taxon>Bacillati</taxon>
        <taxon>Actinomycetota</taxon>
        <taxon>Actinomycetes</taxon>
        <taxon>Streptosporangiales</taxon>
        <taxon>Streptosporangiaceae</taxon>
        <taxon>Planotetraspora</taxon>
    </lineage>
</organism>
<reference evidence="1 2" key="1">
    <citation type="submission" date="2021-01" db="EMBL/GenBank/DDBJ databases">
        <title>Whole genome shotgun sequence of Planotetraspora phitsanulokensis NBRC 104273.</title>
        <authorList>
            <person name="Komaki H."/>
            <person name="Tamura T."/>
        </authorList>
    </citation>
    <scope>NUCLEOTIDE SEQUENCE [LARGE SCALE GENOMIC DNA]</scope>
    <source>
        <strain evidence="1 2">NBRC 104273</strain>
    </source>
</reference>
<accession>A0A8J3U4C7</accession>
<dbReference type="InterPro" id="IPR011050">
    <property type="entry name" value="Pectin_lyase_fold/virulence"/>
</dbReference>
<evidence type="ECO:0000313" key="1">
    <source>
        <dbReference type="EMBL" id="GII38214.1"/>
    </source>
</evidence>
<dbReference type="EMBL" id="BOOP01000013">
    <property type="protein sequence ID" value="GII38214.1"/>
    <property type="molecule type" value="Genomic_DNA"/>
</dbReference>
<dbReference type="Proteomes" id="UP000622547">
    <property type="component" value="Unassembled WGS sequence"/>
</dbReference>
<protein>
    <submittedName>
        <fullName evidence="1">Uncharacterized protein</fullName>
    </submittedName>
</protein>
<gene>
    <name evidence="1" type="ORF">Pph01_32170</name>
</gene>
<name>A0A8J3U4C7_9ACTN</name>